<dbReference type="InterPro" id="IPR007920">
    <property type="entry name" value="UPF0223"/>
</dbReference>
<evidence type="ECO:0000313" key="2">
    <source>
        <dbReference type="Proteomes" id="UP000823963"/>
    </source>
</evidence>
<gene>
    <name evidence="1" type="ORF">H9861_05915</name>
</gene>
<dbReference type="Gene3D" id="1.10.220.80">
    <property type="entry name" value="BH2638-like"/>
    <property type="match status" value="1"/>
</dbReference>
<dbReference type="SUPFAM" id="SSF158504">
    <property type="entry name" value="BH2638-like"/>
    <property type="match status" value="1"/>
</dbReference>
<reference evidence="1" key="1">
    <citation type="journal article" date="2021" name="PeerJ">
        <title>Extensive microbial diversity within the chicken gut microbiome revealed by metagenomics and culture.</title>
        <authorList>
            <person name="Gilroy R."/>
            <person name="Ravi A."/>
            <person name="Getino M."/>
            <person name="Pursley I."/>
            <person name="Horton D.L."/>
            <person name="Alikhan N.F."/>
            <person name="Baker D."/>
            <person name="Gharbi K."/>
            <person name="Hall N."/>
            <person name="Watson M."/>
            <person name="Adriaenssens E.M."/>
            <person name="Foster-Nyarko E."/>
            <person name="Jarju S."/>
            <person name="Secka A."/>
            <person name="Antonio M."/>
            <person name="Oren A."/>
            <person name="Chaudhuri R.R."/>
            <person name="La Ragione R."/>
            <person name="Hildebrand F."/>
            <person name="Pallen M.J."/>
        </authorList>
    </citation>
    <scope>NUCLEOTIDE SEQUENCE</scope>
    <source>
        <strain evidence="1">6627</strain>
    </source>
</reference>
<dbReference type="AlphaFoldDB" id="A0A9D2AA51"/>
<proteinExistence type="predicted"/>
<evidence type="ECO:0000313" key="1">
    <source>
        <dbReference type="EMBL" id="HIX02273.1"/>
    </source>
</evidence>
<dbReference type="Proteomes" id="UP000823963">
    <property type="component" value="Unassembled WGS sequence"/>
</dbReference>
<dbReference type="NCBIfam" id="NF003353">
    <property type="entry name" value="PRK04387.1"/>
    <property type="match status" value="1"/>
</dbReference>
<comment type="caution">
    <text evidence="1">The sequence shown here is derived from an EMBL/GenBank/DDBJ whole genome shotgun (WGS) entry which is preliminary data.</text>
</comment>
<dbReference type="Pfam" id="PF05256">
    <property type="entry name" value="UPF0223"/>
    <property type="match status" value="1"/>
</dbReference>
<protein>
    <submittedName>
        <fullName evidence="1">UPF0223 family protein</fullName>
    </submittedName>
</protein>
<reference evidence="1" key="2">
    <citation type="submission" date="2021-04" db="EMBL/GenBank/DDBJ databases">
        <authorList>
            <person name="Gilroy R."/>
        </authorList>
    </citation>
    <scope>NUCLEOTIDE SEQUENCE</scope>
    <source>
        <strain evidence="1">6627</strain>
    </source>
</reference>
<dbReference type="EMBL" id="DXFP01000053">
    <property type="protein sequence ID" value="HIX02273.1"/>
    <property type="molecule type" value="Genomic_DNA"/>
</dbReference>
<sequence length="93" mass="10872">MLENNYAYPLMPEWSKDEIIKMVEFYAAVEQANTTGIDRENFLKKVAEYHKIEPSIAAQKQLDREFKTVSGLSIYQTIKAANETTKKWLKVRK</sequence>
<name>A0A9D2AA51_9LACO</name>
<organism evidence="1 2">
    <name type="scientific">Candidatus Ligilactobacillus excrementigallinarum</name>
    <dbReference type="NCBI Taxonomy" id="2838641"/>
    <lineage>
        <taxon>Bacteria</taxon>
        <taxon>Bacillati</taxon>
        <taxon>Bacillota</taxon>
        <taxon>Bacilli</taxon>
        <taxon>Lactobacillales</taxon>
        <taxon>Lactobacillaceae</taxon>
        <taxon>Ligilactobacillus</taxon>
    </lineage>
</organism>
<dbReference type="InterPro" id="IPR023324">
    <property type="entry name" value="BH2638-like_sf"/>
</dbReference>
<accession>A0A9D2AA51</accession>